<dbReference type="EMBL" id="JAUEPU010000230">
    <property type="protein sequence ID" value="KAK0473019.1"/>
    <property type="molecule type" value="Genomic_DNA"/>
</dbReference>
<evidence type="ECO:0000313" key="1">
    <source>
        <dbReference type="EMBL" id="KAK0473019.1"/>
    </source>
</evidence>
<evidence type="ECO:0000313" key="2">
    <source>
        <dbReference type="Proteomes" id="UP001175228"/>
    </source>
</evidence>
<dbReference type="AlphaFoldDB" id="A0AA39NW93"/>
<accession>A0AA39NW93</accession>
<dbReference type="Proteomes" id="UP001175228">
    <property type="component" value="Unassembled WGS sequence"/>
</dbReference>
<comment type="caution">
    <text evidence="1">The sequence shown here is derived from an EMBL/GenBank/DDBJ whole genome shotgun (WGS) entry which is preliminary data.</text>
</comment>
<keyword evidence="2" id="KW-1185">Reference proteome</keyword>
<proteinExistence type="predicted"/>
<organism evidence="1 2">
    <name type="scientific">Armillaria luteobubalina</name>
    <dbReference type="NCBI Taxonomy" id="153913"/>
    <lineage>
        <taxon>Eukaryota</taxon>
        <taxon>Fungi</taxon>
        <taxon>Dikarya</taxon>
        <taxon>Basidiomycota</taxon>
        <taxon>Agaricomycotina</taxon>
        <taxon>Agaricomycetes</taxon>
        <taxon>Agaricomycetidae</taxon>
        <taxon>Agaricales</taxon>
        <taxon>Marasmiineae</taxon>
        <taxon>Physalacriaceae</taxon>
        <taxon>Armillaria</taxon>
    </lineage>
</organism>
<name>A0AA39NW93_9AGAR</name>
<gene>
    <name evidence="1" type="ORF">EDD18DRAFT_1117819</name>
</gene>
<protein>
    <submittedName>
        <fullName evidence="1">Uncharacterized protein</fullName>
    </submittedName>
</protein>
<sequence length="261" mass="29874">MGEEERMGRMGIFGTMVVRVTINNITRIKRDAHLFGHRNVEFSVSLSLLIRSLIYFIFQESSKADSQLCQVLGKMLCLNQFALGLTDLKFDGRRVMHPSIEDTTVLVNKGNAAHMIPSLILMSAYWGFHGEPDKLFFVPANARGRKAHYVSRRQVIEARVVATKMSVPLFLRDIEIQGQLRDVQKKTRSEINTALTATFEPENDDLLNLPFGTFLIALHRCSYKGRMKIMNVKLWVNVWLHLSGKRTRSIREVLELIVTKI</sequence>
<reference evidence="1" key="1">
    <citation type="submission" date="2023-06" db="EMBL/GenBank/DDBJ databases">
        <authorList>
            <consortium name="Lawrence Berkeley National Laboratory"/>
            <person name="Ahrendt S."/>
            <person name="Sahu N."/>
            <person name="Indic B."/>
            <person name="Wong-Bajracharya J."/>
            <person name="Merenyi Z."/>
            <person name="Ke H.-M."/>
            <person name="Monk M."/>
            <person name="Kocsube S."/>
            <person name="Drula E."/>
            <person name="Lipzen A."/>
            <person name="Balint B."/>
            <person name="Henrissat B."/>
            <person name="Andreopoulos B."/>
            <person name="Martin F.M."/>
            <person name="Harder C.B."/>
            <person name="Rigling D."/>
            <person name="Ford K.L."/>
            <person name="Foster G.D."/>
            <person name="Pangilinan J."/>
            <person name="Papanicolaou A."/>
            <person name="Barry K."/>
            <person name="LaButti K."/>
            <person name="Viragh M."/>
            <person name="Koriabine M."/>
            <person name="Yan M."/>
            <person name="Riley R."/>
            <person name="Champramary S."/>
            <person name="Plett K.L."/>
            <person name="Tsai I.J."/>
            <person name="Slot J."/>
            <person name="Sipos G."/>
            <person name="Plett J."/>
            <person name="Nagy L.G."/>
            <person name="Grigoriev I.V."/>
        </authorList>
    </citation>
    <scope>NUCLEOTIDE SEQUENCE</scope>
    <source>
        <strain evidence="1">HWK02</strain>
    </source>
</reference>